<dbReference type="RefSeq" id="WP_343765629.1">
    <property type="nucleotide sequence ID" value="NZ_BAAACF010000001.1"/>
</dbReference>
<keyword evidence="1" id="KW-0238">DNA-binding</keyword>
<dbReference type="SMART" id="SM00530">
    <property type="entry name" value="HTH_XRE"/>
    <property type="match status" value="1"/>
</dbReference>
<organism evidence="3 4">
    <name type="scientific">Clostridium malenominatum</name>
    <dbReference type="NCBI Taxonomy" id="1539"/>
    <lineage>
        <taxon>Bacteria</taxon>
        <taxon>Bacillati</taxon>
        <taxon>Bacillota</taxon>
        <taxon>Clostridia</taxon>
        <taxon>Eubacteriales</taxon>
        <taxon>Clostridiaceae</taxon>
        <taxon>Clostridium</taxon>
    </lineage>
</organism>
<dbReference type="Gene3D" id="1.10.260.40">
    <property type="entry name" value="lambda repressor-like DNA-binding domains"/>
    <property type="match status" value="1"/>
</dbReference>
<name>A0ABP3TSS3_9CLOT</name>
<dbReference type="Proteomes" id="UP001500339">
    <property type="component" value="Unassembled WGS sequence"/>
</dbReference>
<comment type="caution">
    <text evidence="3">The sequence shown here is derived from an EMBL/GenBank/DDBJ whole genome shotgun (WGS) entry which is preliminary data.</text>
</comment>
<evidence type="ECO:0000256" key="1">
    <source>
        <dbReference type="ARBA" id="ARBA00023125"/>
    </source>
</evidence>
<dbReference type="PANTHER" id="PTHR46797:SF1">
    <property type="entry name" value="METHYLPHOSPHONATE SYNTHASE"/>
    <property type="match status" value="1"/>
</dbReference>
<dbReference type="Pfam" id="PF01381">
    <property type="entry name" value="HTH_3"/>
    <property type="match status" value="1"/>
</dbReference>
<dbReference type="InterPro" id="IPR050807">
    <property type="entry name" value="TransReg_Diox_bact_type"/>
</dbReference>
<protein>
    <submittedName>
        <fullName evidence="3">Helix-turn-helix transcriptional regulator</fullName>
    </submittedName>
</protein>
<dbReference type="InterPro" id="IPR010982">
    <property type="entry name" value="Lambda_DNA-bd_dom_sf"/>
</dbReference>
<evidence type="ECO:0000313" key="4">
    <source>
        <dbReference type="Proteomes" id="UP001500339"/>
    </source>
</evidence>
<dbReference type="EMBL" id="BAAACF010000001">
    <property type="protein sequence ID" value="GAA0717179.1"/>
    <property type="molecule type" value="Genomic_DNA"/>
</dbReference>
<dbReference type="PROSITE" id="PS50943">
    <property type="entry name" value="HTH_CROC1"/>
    <property type="match status" value="1"/>
</dbReference>
<feature type="domain" description="HTH cro/C1-type" evidence="2">
    <location>
        <begin position="7"/>
        <end position="61"/>
    </location>
</feature>
<evidence type="ECO:0000259" key="2">
    <source>
        <dbReference type="PROSITE" id="PS50943"/>
    </source>
</evidence>
<proteinExistence type="predicted"/>
<dbReference type="PANTHER" id="PTHR46797">
    <property type="entry name" value="HTH-TYPE TRANSCRIPTIONAL REGULATOR"/>
    <property type="match status" value="1"/>
</dbReference>
<accession>A0ABP3TSS3</accession>
<sequence>MSIGKNIKMYRKESNLTQKGLAEKANISRSYLADVENNRYNPSLDVLNSIANSLNLKVSDLLDDESKDAPINFNTPEDAMRFILEQPAIMGFGGFDINKMSDDEIIEFANELLRQLRLLSYKYKK</sequence>
<reference evidence="4" key="1">
    <citation type="journal article" date="2019" name="Int. J. Syst. Evol. Microbiol.">
        <title>The Global Catalogue of Microorganisms (GCM) 10K type strain sequencing project: providing services to taxonomists for standard genome sequencing and annotation.</title>
        <authorList>
            <consortium name="The Broad Institute Genomics Platform"/>
            <consortium name="The Broad Institute Genome Sequencing Center for Infectious Disease"/>
            <person name="Wu L."/>
            <person name="Ma J."/>
        </authorList>
    </citation>
    <scope>NUCLEOTIDE SEQUENCE [LARGE SCALE GENOMIC DNA]</scope>
    <source>
        <strain evidence="4">JCM 1405</strain>
    </source>
</reference>
<dbReference type="CDD" id="cd00093">
    <property type="entry name" value="HTH_XRE"/>
    <property type="match status" value="1"/>
</dbReference>
<evidence type="ECO:0000313" key="3">
    <source>
        <dbReference type="EMBL" id="GAA0717179.1"/>
    </source>
</evidence>
<dbReference type="InterPro" id="IPR001387">
    <property type="entry name" value="Cro/C1-type_HTH"/>
</dbReference>
<gene>
    <name evidence="3" type="ORF">GCM10008905_02540</name>
</gene>
<dbReference type="SUPFAM" id="SSF47413">
    <property type="entry name" value="lambda repressor-like DNA-binding domains"/>
    <property type="match status" value="1"/>
</dbReference>
<keyword evidence="4" id="KW-1185">Reference proteome</keyword>